<name>A0A964E5W2_9PROT</name>
<evidence type="ECO:0000313" key="3">
    <source>
        <dbReference type="Proteomes" id="UP000721844"/>
    </source>
</evidence>
<feature type="domain" description="ABM" evidence="1">
    <location>
        <begin position="2"/>
        <end position="96"/>
    </location>
</feature>
<dbReference type="InterPro" id="IPR007138">
    <property type="entry name" value="ABM_dom"/>
</dbReference>
<gene>
    <name evidence="2" type="ORF">ACELLULO517_19175</name>
</gene>
<evidence type="ECO:0000259" key="1">
    <source>
        <dbReference type="PROSITE" id="PS51725"/>
    </source>
</evidence>
<dbReference type="EMBL" id="JAESVA010000007">
    <property type="protein sequence ID" value="MCB8882378.1"/>
    <property type="molecule type" value="Genomic_DNA"/>
</dbReference>
<dbReference type="SUPFAM" id="SSF54909">
    <property type="entry name" value="Dimeric alpha+beta barrel"/>
    <property type="match status" value="1"/>
</dbReference>
<dbReference type="Proteomes" id="UP000721844">
    <property type="component" value="Unassembled WGS sequence"/>
</dbReference>
<keyword evidence="2" id="KW-0503">Monooxygenase</keyword>
<evidence type="ECO:0000313" key="2">
    <source>
        <dbReference type="EMBL" id="MCB8882378.1"/>
    </source>
</evidence>
<proteinExistence type="predicted"/>
<dbReference type="PANTHER" id="PTHR34474:SF2">
    <property type="entry name" value="SIGNAL TRANSDUCTION PROTEIN TRAP"/>
    <property type="match status" value="1"/>
</dbReference>
<dbReference type="InterPro" id="IPR011008">
    <property type="entry name" value="Dimeric_a/b-barrel"/>
</dbReference>
<keyword evidence="3" id="KW-1185">Reference proteome</keyword>
<dbReference type="AlphaFoldDB" id="A0A964E5W2"/>
<accession>A0A964E5W2</accession>
<dbReference type="Pfam" id="PF03992">
    <property type="entry name" value="ABM"/>
    <property type="match status" value="1"/>
</dbReference>
<protein>
    <submittedName>
        <fullName evidence="2">Antibiotic biosynthesis monooxygenase</fullName>
    </submittedName>
</protein>
<dbReference type="InterPro" id="IPR050404">
    <property type="entry name" value="Heme-degrading_MO"/>
</dbReference>
<dbReference type="PROSITE" id="PS51725">
    <property type="entry name" value="ABM"/>
    <property type="match status" value="1"/>
</dbReference>
<sequence length="109" mass="12172">MFVAMNRFRVIKDEAGAFEDRWIGRDSQLHTVPGFVSFNLLRGPEREDHILYASHTIWKDHADFEAWTKSEAFRLAHAGAGGAKPLTLGHPEFEGFSSVDAAARGEQSV</sequence>
<organism evidence="2 3">
    <name type="scientific">Acidisoma cellulosilyticum</name>
    <dbReference type="NCBI Taxonomy" id="2802395"/>
    <lineage>
        <taxon>Bacteria</taxon>
        <taxon>Pseudomonadati</taxon>
        <taxon>Pseudomonadota</taxon>
        <taxon>Alphaproteobacteria</taxon>
        <taxon>Acetobacterales</taxon>
        <taxon>Acidocellaceae</taxon>
        <taxon>Acidisoma</taxon>
    </lineage>
</organism>
<keyword evidence="2" id="KW-0560">Oxidoreductase</keyword>
<comment type="caution">
    <text evidence="2">The sequence shown here is derived from an EMBL/GenBank/DDBJ whole genome shotgun (WGS) entry which is preliminary data.</text>
</comment>
<reference evidence="2 3" key="1">
    <citation type="journal article" date="2021" name="Microorganisms">
        <title>Acidisoma silvae sp. nov. and Acidisomacellulosilytica sp. nov., Two Acidophilic Bacteria Isolated from Decaying Wood, Hydrolyzing Cellulose and Producing Poly-3-hydroxybutyrate.</title>
        <authorList>
            <person name="Mieszkin S."/>
            <person name="Pouder E."/>
            <person name="Uroz S."/>
            <person name="Simon-Colin C."/>
            <person name="Alain K."/>
        </authorList>
    </citation>
    <scope>NUCLEOTIDE SEQUENCE [LARGE SCALE GENOMIC DNA]</scope>
    <source>
        <strain evidence="2 3">HW T5.17</strain>
    </source>
</reference>
<dbReference type="PANTHER" id="PTHR34474">
    <property type="entry name" value="SIGNAL TRANSDUCTION PROTEIN TRAP"/>
    <property type="match status" value="1"/>
</dbReference>
<dbReference type="RefSeq" id="WP_227309035.1">
    <property type="nucleotide sequence ID" value="NZ_JAESVA010000007.1"/>
</dbReference>
<dbReference type="Gene3D" id="3.30.70.100">
    <property type="match status" value="1"/>
</dbReference>
<dbReference type="GO" id="GO:0004497">
    <property type="term" value="F:monooxygenase activity"/>
    <property type="evidence" value="ECO:0007669"/>
    <property type="project" value="UniProtKB-KW"/>
</dbReference>